<comment type="similarity">
    <text evidence="7">Belongs to the small GTPase superfamily. RasD family.</text>
</comment>
<evidence type="ECO:0000256" key="3">
    <source>
        <dbReference type="ARBA" id="ARBA00022481"/>
    </source>
</evidence>
<reference evidence="8" key="1">
    <citation type="submission" date="2022-08" db="UniProtKB">
        <authorList>
            <consortium name="EnsemblMetazoa"/>
        </authorList>
    </citation>
    <scope>IDENTIFICATION</scope>
    <source>
        <strain evidence="8">05x7-T-G4-1.051#20</strain>
    </source>
</reference>
<dbReference type="PRINTS" id="PR00449">
    <property type="entry name" value="RASTRNSFRMNG"/>
</dbReference>
<dbReference type="OrthoDB" id="10008297at2759"/>
<evidence type="ECO:0000313" key="9">
    <source>
        <dbReference type="Proteomes" id="UP000005408"/>
    </source>
</evidence>
<keyword evidence="3" id="KW-0488">Methylation</keyword>
<dbReference type="OMA" id="TVEDMYF"/>
<comment type="subcellular location">
    <subcellularLocation>
        <location evidence="1">Cell membrane</location>
        <topology evidence="1">Lipid-anchor</topology>
    </subcellularLocation>
</comment>
<keyword evidence="4" id="KW-0342">GTP-binding</keyword>
<dbReference type="InterPro" id="IPR001806">
    <property type="entry name" value="Small_GTPase"/>
</dbReference>
<dbReference type="Gene3D" id="3.40.50.300">
    <property type="entry name" value="P-loop containing nucleotide triphosphate hydrolases"/>
    <property type="match status" value="1"/>
</dbReference>
<dbReference type="GO" id="GO:0005525">
    <property type="term" value="F:GTP binding"/>
    <property type="evidence" value="ECO:0007669"/>
    <property type="project" value="UniProtKB-KW"/>
</dbReference>
<proteinExistence type="inferred from homology"/>
<dbReference type="AlphaFoldDB" id="A0A8W8MCW0"/>
<dbReference type="EnsemblMetazoa" id="G31725.1">
    <property type="protein sequence ID" value="G31725.1:cds"/>
    <property type="gene ID" value="G31725"/>
</dbReference>
<dbReference type="SMART" id="SM00175">
    <property type="entry name" value="RAB"/>
    <property type="match status" value="1"/>
</dbReference>
<dbReference type="GO" id="GO:0003924">
    <property type="term" value="F:GTPase activity"/>
    <property type="evidence" value="ECO:0007669"/>
    <property type="project" value="InterPro"/>
</dbReference>
<dbReference type="InterPro" id="IPR052236">
    <property type="entry name" value="Small_GTPase_RasD"/>
</dbReference>
<protein>
    <recommendedName>
        <fullName evidence="10">GTP-binding protein Di-Ras2</fullName>
    </recommendedName>
</protein>
<keyword evidence="4" id="KW-0547">Nucleotide-binding</keyword>
<dbReference type="SMART" id="SM00174">
    <property type="entry name" value="RHO"/>
    <property type="match status" value="1"/>
</dbReference>
<dbReference type="Pfam" id="PF00071">
    <property type="entry name" value="Ras"/>
    <property type="match status" value="1"/>
</dbReference>
<evidence type="ECO:0000256" key="4">
    <source>
        <dbReference type="ARBA" id="ARBA00023134"/>
    </source>
</evidence>
<dbReference type="PROSITE" id="PS51421">
    <property type="entry name" value="RAS"/>
    <property type="match status" value="1"/>
</dbReference>
<dbReference type="InterPro" id="IPR005225">
    <property type="entry name" value="Small_GTP-bd"/>
</dbReference>
<dbReference type="InterPro" id="IPR027417">
    <property type="entry name" value="P-loop_NTPase"/>
</dbReference>
<organism evidence="8 9">
    <name type="scientific">Magallana gigas</name>
    <name type="common">Pacific oyster</name>
    <name type="synonym">Crassostrea gigas</name>
    <dbReference type="NCBI Taxonomy" id="29159"/>
    <lineage>
        <taxon>Eukaryota</taxon>
        <taxon>Metazoa</taxon>
        <taxon>Spiralia</taxon>
        <taxon>Lophotrochozoa</taxon>
        <taxon>Mollusca</taxon>
        <taxon>Bivalvia</taxon>
        <taxon>Autobranchia</taxon>
        <taxon>Pteriomorphia</taxon>
        <taxon>Ostreida</taxon>
        <taxon>Ostreoidea</taxon>
        <taxon>Ostreidae</taxon>
        <taxon>Magallana</taxon>
    </lineage>
</organism>
<dbReference type="SMART" id="SM00173">
    <property type="entry name" value="RAS"/>
    <property type="match status" value="1"/>
</dbReference>
<evidence type="ECO:0000256" key="6">
    <source>
        <dbReference type="ARBA" id="ARBA00023288"/>
    </source>
</evidence>
<dbReference type="Proteomes" id="UP000005408">
    <property type="component" value="Unassembled WGS sequence"/>
</dbReference>
<evidence type="ECO:0000256" key="1">
    <source>
        <dbReference type="ARBA" id="ARBA00004193"/>
    </source>
</evidence>
<keyword evidence="5" id="KW-0472">Membrane</keyword>
<accession>A0A8W8MCW0</accession>
<dbReference type="NCBIfam" id="TIGR00231">
    <property type="entry name" value="small_GTP"/>
    <property type="match status" value="1"/>
</dbReference>
<dbReference type="GO" id="GO:0005886">
    <property type="term" value="C:plasma membrane"/>
    <property type="evidence" value="ECO:0007669"/>
    <property type="project" value="UniProtKB-SubCell"/>
</dbReference>
<evidence type="ECO:0008006" key="10">
    <source>
        <dbReference type="Google" id="ProtNLM"/>
    </source>
</evidence>
<dbReference type="PANTHER" id="PTHR46149:SF7">
    <property type="entry name" value="GTP-BINDING PROTEIN DI-RAS2"/>
    <property type="match status" value="1"/>
</dbReference>
<evidence type="ECO:0000256" key="7">
    <source>
        <dbReference type="ARBA" id="ARBA00038061"/>
    </source>
</evidence>
<name>A0A8W8MCW0_MAGGI</name>
<evidence type="ECO:0000256" key="5">
    <source>
        <dbReference type="ARBA" id="ARBA00023136"/>
    </source>
</evidence>
<dbReference type="SUPFAM" id="SSF52540">
    <property type="entry name" value="P-loop containing nucleoside triphosphate hydrolases"/>
    <property type="match status" value="1"/>
</dbReference>
<sequence>MKMEPKTSSVFRIVFLGGPGVGKTSIIQRCVYNEFKEKSSPTVEDMYFYKLNLPDGQCRRFEVVDTSGLLEFSAMIDLRISQAQALVVVYAINNERSFLLAKSLCERIRQIKGRDFQHILLVGNKLDRTDRKVSTVSACRFVGWQPKCLLVESSARYDLNIKAIFNILLDSLSTCDADAQINREIT</sequence>
<keyword evidence="6" id="KW-0449">Lipoprotein</keyword>
<keyword evidence="2" id="KW-1003">Cell membrane</keyword>
<dbReference type="PANTHER" id="PTHR46149">
    <property type="entry name" value="MIP08469P"/>
    <property type="match status" value="1"/>
</dbReference>
<evidence type="ECO:0000256" key="2">
    <source>
        <dbReference type="ARBA" id="ARBA00022475"/>
    </source>
</evidence>
<dbReference type="PROSITE" id="PS51419">
    <property type="entry name" value="RAB"/>
    <property type="match status" value="1"/>
</dbReference>
<evidence type="ECO:0000313" key="8">
    <source>
        <dbReference type="EnsemblMetazoa" id="G31725.1:cds"/>
    </source>
</evidence>
<keyword evidence="9" id="KW-1185">Reference proteome</keyword>